<accession>A0A4Y2NAX3</accession>
<organism evidence="4 5">
    <name type="scientific">Araneus ventricosus</name>
    <name type="common">Orbweaver spider</name>
    <name type="synonym">Epeira ventricosa</name>
    <dbReference type="NCBI Taxonomy" id="182803"/>
    <lineage>
        <taxon>Eukaryota</taxon>
        <taxon>Metazoa</taxon>
        <taxon>Ecdysozoa</taxon>
        <taxon>Arthropoda</taxon>
        <taxon>Chelicerata</taxon>
        <taxon>Arachnida</taxon>
        <taxon>Araneae</taxon>
        <taxon>Araneomorphae</taxon>
        <taxon>Entelegynae</taxon>
        <taxon>Araneoidea</taxon>
        <taxon>Araneidae</taxon>
        <taxon>Araneus</taxon>
    </lineage>
</organism>
<keyword evidence="5" id="KW-1185">Reference proteome</keyword>
<sequence>MLHFTSSDSSAESEIAKAESIEETACTMRCIGGLSVCCKLVQNNLLLPESLMCIVVSSIGCGTITKVIKTPVEDLGLDAGESPQQQTIATCCNVPDAV</sequence>
<dbReference type="EMBL" id="BGPR01127089">
    <property type="protein sequence ID" value="GBN36401.1"/>
    <property type="molecule type" value="Genomic_DNA"/>
</dbReference>
<dbReference type="EMBL" id="BGPR01127065">
    <property type="protein sequence ID" value="GBN36340.1"/>
    <property type="molecule type" value="Genomic_DNA"/>
</dbReference>
<evidence type="ECO:0000313" key="4">
    <source>
        <dbReference type="EMBL" id="GBN36401.1"/>
    </source>
</evidence>
<protein>
    <submittedName>
        <fullName evidence="4">Uncharacterized protein</fullName>
    </submittedName>
</protein>
<evidence type="ECO:0000313" key="3">
    <source>
        <dbReference type="EMBL" id="GBN36377.1"/>
    </source>
</evidence>
<proteinExistence type="predicted"/>
<dbReference type="Proteomes" id="UP000499080">
    <property type="component" value="Unassembled WGS sequence"/>
</dbReference>
<comment type="caution">
    <text evidence="4">The sequence shown here is derived from an EMBL/GenBank/DDBJ whole genome shotgun (WGS) entry which is preliminary data.</text>
</comment>
<evidence type="ECO:0000313" key="2">
    <source>
        <dbReference type="EMBL" id="GBN36365.1"/>
    </source>
</evidence>
<reference evidence="4 5" key="1">
    <citation type="journal article" date="2019" name="Sci. Rep.">
        <title>Orb-weaving spider Araneus ventricosus genome elucidates the spidroin gene catalogue.</title>
        <authorList>
            <person name="Kono N."/>
            <person name="Nakamura H."/>
            <person name="Ohtoshi R."/>
            <person name="Moran D.A.P."/>
            <person name="Shinohara A."/>
            <person name="Yoshida Y."/>
            <person name="Fujiwara M."/>
            <person name="Mori M."/>
            <person name="Tomita M."/>
            <person name="Arakawa K."/>
        </authorList>
    </citation>
    <scope>NUCLEOTIDE SEQUENCE [LARGE SCALE GENOMIC DNA]</scope>
</reference>
<dbReference type="EMBL" id="BGPR01127075">
    <property type="protein sequence ID" value="GBN36365.1"/>
    <property type="molecule type" value="Genomic_DNA"/>
</dbReference>
<gene>
    <name evidence="4" type="ORF">AVEN_142768_1</name>
    <name evidence="1" type="ORF">AVEN_16464_1</name>
    <name evidence="2" type="ORF">AVEN_46440_1</name>
    <name evidence="3" type="ORF">AVEN_68194_1</name>
</gene>
<name>A0A4Y2NAX3_ARAVE</name>
<evidence type="ECO:0000313" key="1">
    <source>
        <dbReference type="EMBL" id="GBN36340.1"/>
    </source>
</evidence>
<evidence type="ECO:0000313" key="5">
    <source>
        <dbReference type="Proteomes" id="UP000499080"/>
    </source>
</evidence>
<dbReference type="AlphaFoldDB" id="A0A4Y2NAX3"/>
<dbReference type="EMBL" id="BGPR01127079">
    <property type="protein sequence ID" value="GBN36377.1"/>
    <property type="molecule type" value="Genomic_DNA"/>
</dbReference>